<evidence type="ECO:0000256" key="1">
    <source>
        <dbReference type="ARBA" id="ARBA00022649"/>
    </source>
</evidence>
<keyword evidence="1" id="KW-1277">Toxin-antitoxin system</keyword>
<dbReference type="AlphaFoldDB" id="A0A6J7GT97"/>
<dbReference type="EMBL" id="CAFBMR010000025">
    <property type="protein sequence ID" value="CAB4911677.1"/>
    <property type="molecule type" value="Genomic_DNA"/>
</dbReference>
<dbReference type="InterPro" id="IPR007712">
    <property type="entry name" value="RelE/ParE_toxin"/>
</dbReference>
<gene>
    <name evidence="2" type="ORF">UFOPK3610_00844</name>
</gene>
<protein>
    <submittedName>
        <fullName evidence="2">Unannotated protein</fullName>
    </submittedName>
</protein>
<dbReference type="SUPFAM" id="SSF143011">
    <property type="entry name" value="RelE-like"/>
    <property type="match status" value="1"/>
</dbReference>
<dbReference type="Gene3D" id="3.30.2310.20">
    <property type="entry name" value="RelE-like"/>
    <property type="match status" value="1"/>
</dbReference>
<dbReference type="Pfam" id="PF05016">
    <property type="entry name" value="ParE_toxin"/>
    <property type="match status" value="1"/>
</dbReference>
<dbReference type="InterPro" id="IPR035093">
    <property type="entry name" value="RelE/ParE_toxin_dom_sf"/>
</dbReference>
<name>A0A6J7GT97_9ZZZZ</name>
<evidence type="ECO:0000313" key="2">
    <source>
        <dbReference type="EMBL" id="CAB4911677.1"/>
    </source>
</evidence>
<accession>A0A6J7GT97</accession>
<reference evidence="2" key="1">
    <citation type="submission" date="2020-05" db="EMBL/GenBank/DDBJ databases">
        <authorList>
            <person name="Chiriac C."/>
            <person name="Salcher M."/>
            <person name="Ghai R."/>
            <person name="Kavagutti S V."/>
        </authorList>
    </citation>
    <scope>NUCLEOTIDE SEQUENCE</scope>
</reference>
<dbReference type="PANTHER" id="PTHR35601">
    <property type="entry name" value="TOXIN RELE"/>
    <property type="match status" value="1"/>
</dbReference>
<proteinExistence type="predicted"/>
<dbReference type="PANTHER" id="PTHR35601:SF1">
    <property type="entry name" value="TOXIN RELE"/>
    <property type="match status" value="1"/>
</dbReference>
<sequence length="89" mass="10358">MTYSIELTPGARRALTHDLPEAIAVACWNFISGDLAEHPYRVGSSLRDEHLGRYAARRGEFRIIYEIHDQVVVVRVVSIRHRRDVYRPR</sequence>
<organism evidence="2">
    <name type="scientific">freshwater metagenome</name>
    <dbReference type="NCBI Taxonomy" id="449393"/>
    <lineage>
        <taxon>unclassified sequences</taxon>
        <taxon>metagenomes</taxon>
        <taxon>ecological metagenomes</taxon>
    </lineage>
</organism>